<dbReference type="Proteomes" id="UP000694383">
    <property type="component" value="Unplaced"/>
</dbReference>
<evidence type="ECO:0000313" key="1">
    <source>
        <dbReference type="Ensembl" id="ENSOSIP00000029970.1"/>
    </source>
</evidence>
<sequence>WCCHILASTTLYHHVGNGQVERFNGTLHNLLPTLPVSRKRDWHVCLPQVWYYYNTTLHQSTGESPFFLMFGREPRLPVDLLLIFPYTRAATLSFLVS</sequence>
<dbReference type="Gene3D" id="3.30.420.10">
    <property type="entry name" value="Ribonuclease H-like superfamily/Ribonuclease H"/>
    <property type="match status" value="1"/>
</dbReference>
<dbReference type="InterPro" id="IPR012337">
    <property type="entry name" value="RNaseH-like_sf"/>
</dbReference>
<accession>A0A8C7YK08</accession>
<dbReference type="GO" id="GO:0003676">
    <property type="term" value="F:nucleic acid binding"/>
    <property type="evidence" value="ECO:0007669"/>
    <property type="project" value="InterPro"/>
</dbReference>
<dbReference type="PANTHER" id="PTHR47266">
    <property type="entry name" value="ENDONUCLEASE-RELATED"/>
    <property type="match status" value="1"/>
</dbReference>
<reference evidence="1" key="2">
    <citation type="submission" date="2025-09" db="UniProtKB">
        <authorList>
            <consortium name="Ensembl"/>
        </authorList>
    </citation>
    <scope>IDENTIFICATION</scope>
</reference>
<protein>
    <recommendedName>
        <fullName evidence="3">Integrase catalytic domain-containing protein</fullName>
    </recommendedName>
</protein>
<proteinExistence type="predicted"/>
<dbReference type="Ensembl" id="ENSOSIT00000031587.1">
    <property type="protein sequence ID" value="ENSOSIP00000029970.1"/>
    <property type="gene ID" value="ENSOSIG00000015499.1"/>
</dbReference>
<organism evidence="1 2">
    <name type="scientific">Oryzias sinensis</name>
    <name type="common">Chinese medaka</name>
    <dbReference type="NCBI Taxonomy" id="183150"/>
    <lineage>
        <taxon>Eukaryota</taxon>
        <taxon>Metazoa</taxon>
        <taxon>Chordata</taxon>
        <taxon>Craniata</taxon>
        <taxon>Vertebrata</taxon>
        <taxon>Euteleostomi</taxon>
        <taxon>Actinopterygii</taxon>
        <taxon>Neopterygii</taxon>
        <taxon>Teleostei</taxon>
        <taxon>Neoteleostei</taxon>
        <taxon>Acanthomorphata</taxon>
        <taxon>Ovalentaria</taxon>
        <taxon>Atherinomorphae</taxon>
        <taxon>Beloniformes</taxon>
        <taxon>Adrianichthyidae</taxon>
        <taxon>Oryziinae</taxon>
        <taxon>Oryzias</taxon>
    </lineage>
</organism>
<evidence type="ECO:0000313" key="2">
    <source>
        <dbReference type="Proteomes" id="UP000694383"/>
    </source>
</evidence>
<dbReference type="SUPFAM" id="SSF53098">
    <property type="entry name" value="Ribonuclease H-like"/>
    <property type="match status" value="1"/>
</dbReference>
<dbReference type="InterPro" id="IPR052160">
    <property type="entry name" value="Gypsy_RT_Integrase-like"/>
</dbReference>
<evidence type="ECO:0008006" key="3">
    <source>
        <dbReference type="Google" id="ProtNLM"/>
    </source>
</evidence>
<reference evidence="1" key="1">
    <citation type="submission" date="2025-08" db="UniProtKB">
        <authorList>
            <consortium name="Ensembl"/>
        </authorList>
    </citation>
    <scope>IDENTIFICATION</scope>
</reference>
<dbReference type="InterPro" id="IPR036397">
    <property type="entry name" value="RNaseH_sf"/>
</dbReference>
<dbReference type="AlphaFoldDB" id="A0A8C7YK08"/>
<name>A0A8C7YK08_9TELE</name>
<keyword evidence="2" id="KW-1185">Reference proteome</keyword>